<accession>A0AAU6TNG9</accession>
<dbReference type="PROSITE" id="PS51257">
    <property type="entry name" value="PROKAR_LIPOPROTEIN"/>
    <property type="match status" value="1"/>
</dbReference>
<feature type="signal peptide" evidence="1">
    <location>
        <begin position="1"/>
        <end position="19"/>
    </location>
</feature>
<evidence type="ECO:0000313" key="3">
    <source>
        <dbReference type="EMBL" id="XAG63357.1"/>
    </source>
</evidence>
<gene>
    <name evidence="2" type="ORF">MRL64_14830</name>
    <name evidence="3" type="ORF">MRL64_15730</name>
</gene>
<proteinExistence type="predicted"/>
<feature type="chain" id="PRO_5043288265" evidence="1">
    <location>
        <begin position="20"/>
        <end position="157"/>
    </location>
</feature>
<name>A0AAU6TNG9_UNCXX</name>
<organism evidence="2">
    <name type="scientific">bacterium 19MO02SH05</name>
    <dbReference type="NCBI Taxonomy" id="2920696"/>
    <lineage>
        <taxon>Bacteria</taxon>
    </lineage>
</organism>
<dbReference type="EMBL" id="CP095343">
    <property type="protein sequence ID" value="XAG63250.1"/>
    <property type="molecule type" value="Genomic_DNA"/>
</dbReference>
<sequence>MKNKILTLTTLVVACSVNARNVITTSFGDFQIEADGLYYQSYKLNGKSLGNSEFLEVDGQLLGMSDGSNYIVLRGVTGGSGCAEVLSIVKLSEREASFSPALNACGGVDNVEFNNGVVTVTAFERDETTKVEYLVEGRKVLENGKSMLVKHKFAENN</sequence>
<evidence type="ECO:0000313" key="2">
    <source>
        <dbReference type="EMBL" id="XAG63250.1"/>
    </source>
</evidence>
<protein>
    <submittedName>
        <fullName evidence="2">Uncharacterized protein</fullName>
    </submittedName>
</protein>
<evidence type="ECO:0000256" key="1">
    <source>
        <dbReference type="SAM" id="SignalP"/>
    </source>
</evidence>
<dbReference type="AlphaFoldDB" id="A0AAU6TNG9"/>
<keyword evidence="1" id="KW-0732">Signal</keyword>
<reference evidence="2" key="1">
    <citation type="submission" date="2022-03" db="EMBL/GenBank/DDBJ databases">
        <title>Sea Food Isolates.</title>
        <authorList>
            <person name="Li c."/>
        </authorList>
    </citation>
    <scope>NUCLEOTIDE SEQUENCE</scope>
    <source>
        <strain evidence="2">19MO02SH05</strain>
    </source>
</reference>
<dbReference type="EMBL" id="CP095343">
    <property type="protein sequence ID" value="XAG63357.1"/>
    <property type="molecule type" value="Genomic_DNA"/>
</dbReference>